<evidence type="ECO:0000256" key="1">
    <source>
        <dbReference type="SAM" id="Coils"/>
    </source>
</evidence>
<dbReference type="SUPFAM" id="SSF82171">
    <property type="entry name" value="DPP6 N-terminal domain-like"/>
    <property type="match status" value="1"/>
</dbReference>
<feature type="coiled-coil region" evidence="1">
    <location>
        <begin position="61"/>
        <end position="88"/>
    </location>
</feature>
<evidence type="ECO:0000313" key="4">
    <source>
        <dbReference type="EMBL" id="SFQ11621.1"/>
    </source>
</evidence>
<dbReference type="EMBL" id="FOXQ01000005">
    <property type="protein sequence ID" value="SFQ11621.1"/>
    <property type="molecule type" value="Genomic_DNA"/>
</dbReference>
<proteinExistence type="predicted"/>
<evidence type="ECO:0000313" key="5">
    <source>
        <dbReference type="Proteomes" id="UP000199031"/>
    </source>
</evidence>
<gene>
    <name evidence="4" type="ORF">SAMN05444277_105218</name>
</gene>
<keyword evidence="5" id="KW-1185">Reference proteome</keyword>
<keyword evidence="3" id="KW-0732">Signal</keyword>
<reference evidence="4 5" key="1">
    <citation type="submission" date="2016-10" db="EMBL/GenBank/DDBJ databases">
        <authorList>
            <person name="de Groot N.N."/>
        </authorList>
    </citation>
    <scope>NUCLEOTIDE SEQUENCE [LARGE SCALE GENOMIC DNA]</scope>
    <source>
        <strain evidence="4 5">DSM 28286</strain>
    </source>
</reference>
<dbReference type="Proteomes" id="UP000199031">
    <property type="component" value="Unassembled WGS sequence"/>
</dbReference>
<dbReference type="STRING" id="1465490.SAMN05444277_105218"/>
<name>A0A1I5VVZ8_9BACT</name>
<protein>
    <recommendedName>
        <fullName evidence="6">WD40-like Beta Propeller Repeat</fullName>
    </recommendedName>
</protein>
<evidence type="ECO:0000256" key="2">
    <source>
        <dbReference type="SAM" id="MobiDB-lite"/>
    </source>
</evidence>
<evidence type="ECO:0000256" key="3">
    <source>
        <dbReference type="SAM" id="SignalP"/>
    </source>
</evidence>
<sequence length="1146" mass="131356">MQNKGLRNGFALSVSLLLLPIFLSAQVNTVEFGKNRVQYKKFSWKFYQSPNFNVYYNEGGLELAKFVVQLAEEELDSIEDEVDYSLQRRATIVIYNNYEDYKTSNIGLGIDWQNAGGLTTLVNNKIPLYFDGNHNTFRLRVRQGIAKVLTDNILFGASVGEFASNQALLDLPKWLTDGYVDYVAEHWNIERDDELKNVILSGDYNNFYQFAFDKPILAGHAFWYYIARKYKPENVTYFLYLARLYKSLNTASTRIAKKKFKYVLADFMEEEQQRYVDDIKQRRNAPRGKLAVVEDLYKSDYYHFAANPNPKNNSYAVVQFTKGKYRVKYFNNFYEEKTLLDYGVRTIVGDMNPNMPILAWDGKGSRLLCIYTKEGKTYMFVYDVIANIKRFQQEIEGFDQILDAGFIFNANTLLLSAVNNGHSDIYTYRIDNGAIKQITNDVYDDLDPTFVSFPGRLGVIFASNRPGVNASNADTVLPSRNHFNIFLADINNNSEFRQITQLTNMKYGDARYPMQYNQNHFTFVSNENGINNRWAGFFTTQTGGLDTLYYIGDEVLRNPGPKEMDSTLLAWQKAEPDSISYFKIYQDSTYTFPITNYQSSLQETRVAGNNDQVSEVRQEGEYKFLYKLRVDSTTLRKRNINARPTDYVRRMITAEKLASGANVQVEEEAQPENKSQFQNEFEDEKRDSSANSGIERPANDQSLPLVPPRINYLSKSRLFDYKKKFEADYVLAGVTNNILINRYQPFGGYNQTGPIYLNNSDAVSFTFRVGVSDIMEDVKLIGGFRLGTSLTDKDVFVSYQNYRKRIDWGLTYYRSNITNYNGFFRGTDSMGNDRNYIDNMVITNIYQANVSYPFDETKRITMTVGLRKDIGVLRPLYLGSYPNPASLKEKDSVSNTALARLEYVYDNTINPTENIWNGLRWKIYTEFFLPTNKSSETMKTLMNVGFDARNYVKIYRNFIWAVRGAGDFSLGQSKLIYYLGGTDGWVFPKFNERNTADPTVRYAFQTLALNLRGFEQNVANGSNNLVLNSELRLPVFSTFFNSPINNAFVRNFQLVQFIDLGTAWSGPLSNIKRPTVIYPGPSGDFGGPNPLSVRVRAGGIGPFAGGYGFGARSTLLGYFLRADVAWEMRGIFRGSPMFYFSLGFDF</sequence>
<feature type="chain" id="PRO_5011779672" description="WD40-like Beta Propeller Repeat" evidence="3">
    <location>
        <begin position="26"/>
        <end position="1146"/>
    </location>
</feature>
<dbReference type="InterPro" id="IPR011042">
    <property type="entry name" value="6-blade_b-propeller_TolB-like"/>
</dbReference>
<dbReference type="Gene3D" id="2.120.10.30">
    <property type="entry name" value="TolB, C-terminal domain"/>
    <property type="match status" value="1"/>
</dbReference>
<accession>A0A1I5VVZ8</accession>
<organism evidence="4 5">
    <name type="scientific">Parafilimonas terrae</name>
    <dbReference type="NCBI Taxonomy" id="1465490"/>
    <lineage>
        <taxon>Bacteria</taxon>
        <taxon>Pseudomonadati</taxon>
        <taxon>Bacteroidota</taxon>
        <taxon>Chitinophagia</taxon>
        <taxon>Chitinophagales</taxon>
        <taxon>Chitinophagaceae</taxon>
        <taxon>Parafilimonas</taxon>
    </lineage>
</organism>
<evidence type="ECO:0008006" key="6">
    <source>
        <dbReference type="Google" id="ProtNLM"/>
    </source>
</evidence>
<keyword evidence="1" id="KW-0175">Coiled coil</keyword>
<dbReference type="AlphaFoldDB" id="A0A1I5VVZ8"/>
<feature type="signal peptide" evidence="3">
    <location>
        <begin position="1"/>
        <end position="25"/>
    </location>
</feature>
<feature type="region of interest" description="Disordered" evidence="2">
    <location>
        <begin position="662"/>
        <end position="705"/>
    </location>
</feature>
<dbReference type="RefSeq" id="WP_245751355.1">
    <property type="nucleotide sequence ID" value="NZ_FOXQ01000005.1"/>
</dbReference>